<feature type="chain" id="PRO_5040339338" description="Fungal lipase-type domain-containing protein" evidence="3">
    <location>
        <begin position="16"/>
        <end position="337"/>
    </location>
</feature>
<accession>A0A9P7M6W9</accession>
<dbReference type="InterPro" id="IPR029058">
    <property type="entry name" value="AB_hydrolase_fold"/>
</dbReference>
<dbReference type="InterPro" id="IPR002921">
    <property type="entry name" value="Fungal_lipase-type"/>
</dbReference>
<dbReference type="Pfam" id="PF01764">
    <property type="entry name" value="Lipase_3"/>
    <property type="match status" value="1"/>
</dbReference>
<dbReference type="SUPFAM" id="SSF53474">
    <property type="entry name" value="alpha/beta-Hydrolases"/>
    <property type="match status" value="1"/>
</dbReference>
<dbReference type="AlphaFoldDB" id="A0A9P7M6W9"/>
<dbReference type="OrthoDB" id="426718at2759"/>
<comment type="caution">
    <text evidence="5">The sequence shown here is derived from an EMBL/GenBank/DDBJ whole genome shotgun (WGS) entry which is preliminary data.</text>
</comment>
<dbReference type="PANTHER" id="PTHR46640">
    <property type="entry name" value="TRIACYLGLYCEROL LIPASE, PUTATIVE (AFU_ORTHOLOGUE AFUA_6G06510)-RELATED"/>
    <property type="match status" value="1"/>
</dbReference>
<keyword evidence="2" id="KW-0378">Hydrolase</keyword>
<evidence type="ECO:0000313" key="6">
    <source>
        <dbReference type="Proteomes" id="UP000706124"/>
    </source>
</evidence>
<feature type="domain" description="Fungal lipase-type" evidence="4">
    <location>
        <begin position="108"/>
        <end position="238"/>
    </location>
</feature>
<protein>
    <recommendedName>
        <fullName evidence="4">Fungal lipase-type domain-containing protein</fullName>
    </recommendedName>
</protein>
<evidence type="ECO:0000313" key="5">
    <source>
        <dbReference type="EMBL" id="KAG5931242.1"/>
    </source>
</evidence>
<evidence type="ECO:0000259" key="4">
    <source>
        <dbReference type="Pfam" id="PF01764"/>
    </source>
</evidence>
<organism evidence="5 6">
    <name type="scientific">Claviceps pazoutovae</name>
    <dbReference type="NCBI Taxonomy" id="1649127"/>
    <lineage>
        <taxon>Eukaryota</taxon>
        <taxon>Fungi</taxon>
        <taxon>Dikarya</taxon>
        <taxon>Ascomycota</taxon>
        <taxon>Pezizomycotina</taxon>
        <taxon>Sordariomycetes</taxon>
        <taxon>Hypocreomycetidae</taxon>
        <taxon>Hypocreales</taxon>
        <taxon>Clavicipitaceae</taxon>
        <taxon>Claviceps</taxon>
    </lineage>
</organism>
<dbReference type="EMBL" id="SRPO01000602">
    <property type="protein sequence ID" value="KAG5931242.1"/>
    <property type="molecule type" value="Genomic_DNA"/>
</dbReference>
<evidence type="ECO:0000256" key="3">
    <source>
        <dbReference type="SAM" id="SignalP"/>
    </source>
</evidence>
<dbReference type="PANTHER" id="PTHR46640:SF1">
    <property type="entry name" value="FUNGAL LIPASE-LIKE DOMAIN-CONTAINING PROTEIN-RELATED"/>
    <property type="match status" value="1"/>
</dbReference>
<dbReference type="Proteomes" id="UP000706124">
    <property type="component" value="Unassembled WGS sequence"/>
</dbReference>
<gene>
    <name evidence="5" type="ORF">E4U60_006323</name>
</gene>
<evidence type="ECO:0000256" key="1">
    <source>
        <dbReference type="ARBA" id="ARBA00022729"/>
    </source>
</evidence>
<dbReference type="CDD" id="cd00519">
    <property type="entry name" value="Lipase_3"/>
    <property type="match status" value="1"/>
</dbReference>
<evidence type="ECO:0000256" key="2">
    <source>
        <dbReference type="ARBA" id="ARBA00022801"/>
    </source>
</evidence>
<dbReference type="GO" id="GO:0016787">
    <property type="term" value="F:hydrolase activity"/>
    <property type="evidence" value="ECO:0007669"/>
    <property type="project" value="UniProtKB-KW"/>
</dbReference>
<dbReference type="Gene3D" id="3.40.50.1820">
    <property type="entry name" value="alpha/beta hydrolase"/>
    <property type="match status" value="1"/>
</dbReference>
<feature type="signal peptide" evidence="3">
    <location>
        <begin position="1"/>
        <end position="15"/>
    </location>
</feature>
<name>A0A9P7M6W9_9HYPO</name>
<reference evidence="5 6" key="1">
    <citation type="journal article" date="2020" name="bioRxiv">
        <title>Whole genome comparisons of ergot fungi reveals the divergence and evolution of species within the genus Claviceps are the result of varying mechanisms driving genome evolution and host range expansion.</title>
        <authorList>
            <person name="Wyka S.A."/>
            <person name="Mondo S.J."/>
            <person name="Liu M."/>
            <person name="Dettman J."/>
            <person name="Nalam V."/>
            <person name="Broders K.D."/>
        </authorList>
    </citation>
    <scope>NUCLEOTIDE SEQUENCE [LARGE SCALE GENOMIC DNA]</scope>
    <source>
        <strain evidence="5 6">CCC 1485</strain>
    </source>
</reference>
<keyword evidence="1 3" id="KW-0732">Signal</keyword>
<dbReference type="GO" id="GO:0006629">
    <property type="term" value="P:lipid metabolic process"/>
    <property type="evidence" value="ECO:0007669"/>
    <property type="project" value="InterPro"/>
</dbReference>
<keyword evidence="6" id="KW-1185">Reference proteome</keyword>
<sequence length="337" mass="37196">MLAVFLLGFSCLATAMSVVGIGDYVRSLDSRAATGIPAQDFDNIKFYSQHAAAAYCNFKATPGSVLKCDRNACPLVEKNAPTVLASFEGSATGIGAYVSLDEMRKEIVLSMRGSDSIRNYLTDIFFVWHDCHFTSHCKVHAGFSKSWREVRDDITSAVQTARGRFPKYRLVTVGHSLGAASALLALADFIQDGIPTDLYTYGSPRVGNDHFVDWIDSQPGVRFRVTHGKDPIAKLPPILFGYRHTSPEYWLYKGGGVQDEPNVEVRVCDGIKNTDCNAGTGGLDLWAHMNYLGGTSTCMGNPIVKWKRDDVTDSELGQRLIDWSQQDRDFVKEDNSK</sequence>
<proteinExistence type="predicted"/>
<dbReference type="InterPro" id="IPR051299">
    <property type="entry name" value="AB_hydrolase_lip/est"/>
</dbReference>